<evidence type="ECO:0000256" key="2">
    <source>
        <dbReference type="ARBA" id="ARBA00022723"/>
    </source>
</evidence>
<evidence type="ECO:0000256" key="3">
    <source>
        <dbReference type="ARBA" id="ARBA00022801"/>
    </source>
</evidence>
<keyword evidence="2" id="KW-0479">Metal-binding</keyword>
<evidence type="ECO:0000313" key="10">
    <source>
        <dbReference type="EMBL" id="CAH1224506.1"/>
    </source>
</evidence>
<dbReference type="Pfam" id="PF01435">
    <property type="entry name" value="Peptidase_M48"/>
    <property type="match status" value="1"/>
</dbReference>
<feature type="transmembrane region" description="Helical" evidence="7">
    <location>
        <begin position="173"/>
        <end position="195"/>
    </location>
</feature>
<evidence type="ECO:0000256" key="5">
    <source>
        <dbReference type="ARBA" id="ARBA00023049"/>
    </source>
</evidence>
<name>A0ABN8H1C3_9BACL</name>
<dbReference type="Gene3D" id="3.30.2010.10">
    <property type="entry name" value="Metalloproteases ('zincins'), catalytic domain"/>
    <property type="match status" value="1"/>
</dbReference>
<evidence type="ECO:0000256" key="7">
    <source>
        <dbReference type="SAM" id="Phobius"/>
    </source>
</evidence>
<evidence type="ECO:0000256" key="4">
    <source>
        <dbReference type="ARBA" id="ARBA00022833"/>
    </source>
</evidence>
<dbReference type="Pfam" id="PF16491">
    <property type="entry name" value="Peptidase_M48_N"/>
    <property type="match status" value="1"/>
</dbReference>
<keyword evidence="7" id="KW-0472">Membrane</keyword>
<keyword evidence="11" id="KW-1185">Reference proteome</keyword>
<gene>
    <name evidence="10" type="primary">htpX_2</name>
    <name evidence="10" type="ORF">PAECIP111891_05681</name>
</gene>
<keyword evidence="5 6" id="KW-0482">Metalloprotease</keyword>
<dbReference type="GO" id="GO:0008233">
    <property type="term" value="F:peptidase activity"/>
    <property type="evidence" value="ECO:0007669"/>
    <property type="project" value="UniProtKB-KW"/>
</dbReference>
<feature type="transmembrane region" description="Helical" evidence="7">
    <location>
        <begin position="65"/>
        <end position="86"/>
    </location>
</feature>
<keyword evidence="3 6" id="KW-0378">Hydrolase</keyword>
<evidence type="ECO:0000259" key="9">
    <source>
        <dbReference type="Pfam" id="PF16491"/>
    </source>
</evidence>
<sequence length="415" mass="47774">MKRFYLWCTAAFACYAVIVILYFLKGDLFQIPMSLVGSVADPNTFMTHAEIAKAETLSRIHSLTFFLSAPLQMGVTVALFGIAVSFRQLAEKVFRASFLQMFLFVVLFTLVMDVLFLPIDVFLFKIDQAYGISNETPIIFLKDYVKTFLIDIVGTILMVGVFRWISRWSPKRWWVWLWLISIPLILFVTFIQPVVLDPLFNQFQPLQNQELKTQILDLAAKSHIPTDQVYEVNMSERTNAINAYVNGIGGNARIVLWDTILNKLQPDEILTVMAHEMGHYVERHIYWGIAYGVALSLVGFWLAFHAYRHILKRWGSLWGMRGERDLAALPILLLLISLMSFLSSPAQNAFSRVIEHRADVYAMQMTGDGDAAIRAFQHIAKENLSPVTQPKLVQWFRGSHPTIEERIMYFERYKK</sequence>
<keyword evidence="4 6" id="KW-0862">Zinc</keyword>
<dbReference type="InterPro" id="IPR032456">
    <property type="entry name" value="Peptidase_M48_N"/>
</dbReference>
<dbReference type="RefSeq" id="WP_236291821.1">
    <property type="nucleotide sequence ID" value="NZ_CAKMMW010000024.1"/>
</dbReference>
<evidence type="ECO:0000259" key="8">
    <source>
        <dbReference type="Pfam" id="PF01435"/>
    </source>
</evidence>
<dbReference type="EC" id="3.4.24.-" evidence="10"/>
<dbReference type="CDD" id="cd07343">
    <property type="entry name" value="M48A_Zmpste24p_like"/>
    <property type="match status" value="1"/>
</dbReference>
<comment type="cofactor">
    <cofactor evidence="6">
        <name>Zn(2+)</name>
        <dbReference type="ChEBI" id="CHEBI:29105"/>
    </cofactor>
    <text evidence="6">Binds 1 zinc ion per subunit.</text>
</comment>
<proteinExistence type="inferred from homology"/>
<keyword evidence="7" id="KW-0812">Transmembrane</keyword>
<comment type="caution">
    <text evidence="10">The sequence shown here is derived from an EMBL/GenBank/DDBJ whole genome shotgun (WGS) entry which is preliminary data.</text>
</comment>
<feature type="transmembrane region" description="Helical" evidence="7">
    <location>
        <begin position="285"/>
        <end position="304"/>
    </location>
</feature>
<reference evidence="10" key="1">
    <citation type="submission" date="2022-01" db="EMBL/GenBank/DDBJ databases">
        <authorList>
            <person name="Criscuolo A."/>
        </authorList>
    </citation>
    <scope>NUCLEOTIDE SEQUENCE</scope>
    <source>
        <strain evidence="10">CIP111891</strain>
    </source>
</reference>
<dbReference type="GO" id="GO:0006508">
    <property type="term" value="P:proteolysis"/>
    <property type="evidence" value="ECO:0007669"/>
    <property type="project" value="UniProtKB-KW"/>
</dbReference>
<dbReference type="PANTHER" id="PTHR10120">
    <property type="entry name" value="CAAX PRENYL PROTEASE 1"/>
    <property type="match status" value="1"/>
</dbReference>
<dbReference type="InterPro" id="IPR001915">
    <property type="entry name" value="Peptidase_M48"/>
</dbReference>
<feature type="domain" description="CAAX prenyl protease 1 N-terminal" evidence="9">
    <location>
        <begin position="73"/>
        <end position="202"/>
    </location>
</feature>
<protein>
    <submittedName>
        <fullName evidence="10">Protease HtpX</fullName>
        <ecNumber evidence="10">3.4.24.-</ecNumber>
    </submittedName>
</protein>
<evidence type="ECO:0000256" key="1">
    <source>
        <dbReference type="ARBA" id="ARBA00022670"/>
    </source>
</evidence>
<organism evidence="10 11">
    <name type="scientific">Paenibacillus allorhizoplanae</name>
    <dbReference type="NCBI Taxonomy" id="2905648"/>
    <lineage>
        <taxon>Bacteria</taxon>
        <taxon>Bacillati</taxon>
        <taxon>Bacillota</taxon>
        <taxon>Bacilli</taxon>
        <taxon>Bacillales</taxon>
        <taxon>Paenibacillaceae</taxon>
        <taxon>Paenibacillus</taxon>
    </lineage>
</organism>
<dbReference type="InterPro" id="IPR027057">
    <property type="entry name" value="CAXX_Prtase_1"/>
</dbReference>
<feature type="transmembrane region" description="Helical" evidence="7">
    <location>
        <begin position="98"/>
        <end position="124"/>
    </location>
</feature>
<feature type="transmembrane region" description="Helical" evidence="7">
    <location>
        <begin position="144"/>
        <end position="166"/>
    </location>
</feature>
<feature type="transmembrane region" description="Helical" evidence="7">
    <location>
        <begin position="325"/>
        <end position="342"/>
    </location>
</feature>
<accession>A0ABN8H1C3</accession>
<evidence type="ECO:0000313" key="11">
    <source>
        <dbReference type="Proteomes" id="UP000838821"/>
    </source>
</evidence>
<feature type="domain" description="Peptidase M48" evidence="8">
    <location>
        <begin position="205"/>
        <end position="408"/>
    </location>
</feature>
<feature type="transmembrane region" description="Helical" evidence="7">
    <location>
        <begin position="5"/>
        <end position="24"/>
    </location>
</feature>
<comment type="similarity">
    <text evidence="6">Belongs to the peptidase M48 family.</text>
</comment>
<keyword evidence="7" id="KW-1133">Transmembrane helix</keyword>
<evidence type="ECO:0000256" key="6">
    <source>
        <dbReference type="RuleBase" id="RU003983"/>
    </source>
</evidence>
<keyword evidence="1 6" id="KW-0645">Protease</keyword>
<dbReference type="Proteomes" id="UP000838821">
    <property type="component" value="Unassembled WGS sequence"/>
</dbReference>
<dbReference type="EMBL" id="CAKMMW010000024">
    <property type="protein sequence ID" value="CAH1224506.1"/>
    <property type="molecule type" value="Genomic_DNA"/>
</dbReference>